<feature type="region of interest" description="Domain III" evidence="6">
    <location>
        <begin position="147"/>
        <end position="205"/>
    </location>
</feature>
<accession>A0A1H9A658</accession>
<reference evidence="8 9" key="1">
    <citation type="submission" date="2016-10" db="EMBL/GenBank/DDBJ databases">
        <authorList>
            <person name="de Groot N.N."/>
        </authorList>
    </citation>
    <scope>NUCLEOTIDE SEQUENCE [LARGE SCALE GENOMIC DNA]</scope>
    <source>
        <strain evidence="8 9">B25</strain>
    </source>
</reference>
<dbReference type="Gene3D" id="2.40.50.140">
    <property type="entry name" value="Nucleic acid-binding proteins"/>
    <property type="match status" value="1"/>
</dbReference>
<keyword evidence="5 6" id="KW-0234">DNA repair</keyword>
<dbReference type="GO" id="GO:0006281">
    <property type="term" value="P:DNA repair"/>
    <property type="evidence" value="ECO:0007669"/>
    <property type="project" value="UniProtKB-UniRule"/>
</dbReference>
<dbReference type="GO" id="GO:0005737">
    <property type="term" value="C:cytoplasm"/>
    <property type="evidence" value="ECO:0007669"/>
    <property type="project" value="UniProtKB-SubCell"/>
</dbReference>
<dbReference type="NCBIfam" id="TIGR00084">
    <property type="entry name" value="ruvA"/>
    <property type="match status" value="1"/>
</dbReference>
<protein>
    <recommendedName>
        <fullName evidence="6">Holliday junction branch migration complex subunit RuvA</fullName>
    </recommendedName>
</protein>
<organism evidence="8 9">
    <name type="scientific">Treponema bryantii</name>
    <dbReference type="NCBI Taxonomy" id="163"/>
    <lineage>
        <taxon>Bacteria</taxon>
        <taxon>Pseudomonadati</taxon>
        <taxon>Spirochaetota</taxon>
        <taxon>Spirochaetia</taxon>
        <taxon>Spirochaetales</taxon>
        <taxon>Treponemataceae</taxon>
        <taxon>Treponema</taxon>
    </lineage>
</organism>
<dbReference type="GO" id="GO:0009378">
    <property type="term" value="F:four-way junction helicase activity"/>
    <property type="evidence" value="ECO:0007669"/>
    <property type="project" value="InterPro"/>
</dbReference>
<dbReference type="RefSeq" id="WP_074640095.1">
    <property type="nucleotide sequence ID" value="NZ_FOFU01000001.1"/>
</dbReference>
<keyword evidence="3 6" id="KW-0238">DNA-binding</keyword>
<keyword evidence="4 6" id="KW-0233">DNA recombination</keyword>
<evidence type="ECO:0000259" key="7">
    <source>
        <dbReference type="SMART" id="SM00278"/>
    </source>
</evidence>
<keyword evidence="8" id="KW-0547">Nucleotide-binding</keyword>
<keyword evidence="8" id="KW-0347">Helicase</keyword>
<dbReference type="EMBL" id="FOFU01000001">
    <property type="protein sequence ID" value="SEP72222.1"/>
    <property type="molecule type" value="Genomic_DNA"/>
</dbReference>
<dbReference type="Gene3D" id="1.10.150.20">
    <property type="entry name" value="5' to 3' exonuclease, C-terminal subdomain"/>
    <property type="match status" value="1"/>
</dbReference>
<keyword evidence="1 6" id="KW-0963">Cytoplasm</keyword>
<evidence type="ECO:0000256" key="5">
    <source>
        <dbReference type="ARBA" id="ARBA00023204"/>
    </source>
</evidence>
<dbReference type="GO" id="GO:0005524">
    <property type="term" value="F:ATP binding"/>
    <property type="evidence" value="ECO:0007669"/>
    <property type="project" value="InterPro"/>
</dbReference>
<dbReference type="SUPFAM" id="SSF50249">
    <property type="entry name" value="Nucleic acid-binding proteins"/>
    <property type="match status" value="1"/>
</dbReference>
<comment type="subunit">
    <text evidence="6">Homotetramer. Forms an RuvA(8)-RuvB(12)-Holliday junction (HJ) complex. HJ DNA is sandwiched between 2 RuvA tetramers; dsDNA enters through RuvA and exits via RuvB. An RuvB hexamer assembles on each DNA strand where it exits the tetramer. Each RuvB hexamer is contacted by two RuvA subunits (via domain III) on 2 adjacent RuvB subunits; this complex drives branch migration. In the full resolvosome a probable DNA-RuvA(4)-RuvB(12)-RuvC(2) complex forms which resolves the HJ.</text>
</comment>
<name>A0A1H9A658_9SPIR</name>
<dbReference type="Proteomes" id="UP000182360">
    <property type="component" value="Unassembled WGS sequence"/>
</dbReference>
<proteinExistence type="inferred from homology"/>
<gene>
    <name evidence="6" type="primary">ruvA</name>
    <name evidence="8" type="ORF">SAMN04487977_101221</name>
</gene>
<comment type="similarity">
    <text evidence="6">Belongs to the RuvA family.</text>
</comment>
<keyword evidence="2 6" id="KW-0227">DNA damage</keyword>
<comment type="subcellular location">
    <subcellularLocation>
        <location evidence="6">Cytoplasm</location>
    </subcellularLocation>
</comment>
<dbReference type="OrthoDB" id="5293449at2"/>
<evidence type="ECO:0000256" key="4">
    <source>
        <dbReference type="ARBA" id="ARBA00023172"/>
    </source>
</evidence>
<dbReference type="SUPFAM" id="SSF47781">
    <property type="entry name" value="RuvA domain 2-like"/>
    <property type="match status" value="1"/>
</dbReference>
<evidence type="ECO:0000256" key="6">
    <source>
        <dbReference type="HAMAP-Rule" id="MF_00031"/>
    </source>
</evidence>
<feature type="domain" description="Helix-hairpin-helix DNA-binding motif class 1" evidence="7">
    <location>
        <begin position="73"/>
        <end position="92"/>
    </location>
</feature>
<dbReference type="STRING" id="163.SAMN04487775_10416"/>
<evidence type="ECO:0000313" key="8">
    <source>
        <dbReference type="EMBL" id="SEP72222.1"/>
    </source>
</evidence>
<dbReference type="InterPro" id="IPR012340">
    <property type="entry name" value="NA-bd_OB-fold"/>
</dbReference>
<dbReference type="GO" id="GO:0048476">
    <property type="term" value="C:Holliday junction resolvase complex"/>
    <property type="evidence" value="ECO:0007669"/>
    <property type="project" value="UniProtKB-UniRule"/>
</dbReference>
<keyword evidence="9" id="KW-1185">Reference proteome</keyword>
<comment type="domain">
    <text evidence="6">Has three domains with a flexible linker between the domains II and III and assumes an 'L' shape. Domain III is highly mobile and contacts RuvB.</text>
</comment>
<dbReference type="Pfam" id="PF14520">
    <property type="entry name" value="HHH_5"/>
    <property type="match status" value="1"/>
</dbReference>
<dbReference type="GO" id="GO:0000400">
    <property type="term" value="F:four-way junction DNA binding"/>
    <property type="evidence" value="ECO:0007669"/>
    <property type="project" value="UniProtKB-UniRule"/>
</dbReference>
<evidence type="ECO:0000256" key="2">
    <source>
        <dbReference type="ARBA" id="ARBA00022763"/>
    </source>
</evidence>
<dbReference type="Pfam" id="PF01330">
    <property type="entry name" value="RuvA_N"/>
    <property type="match status" value="1"/>
</dbReference>
<feature type="domain" description="Helix-hairpin-helix DNA-binding motif class 1" evidence="7">
    <location>
        <begin position="108"/>
        <end position="127"/>
    </location>
</feature>
<evidence type="ECO:0000256" key="1">
    <source>
        <dbReference type="ARBA" id="ARBA00022490"/>
    </source>
</evidence>
<keyword evidence="8" id="KW-0378">Hydrolase</keyword>
<feature type="region of interest" description="Domain I" evidence="6">
    <location>
        <begin position="1"/>
        <end position="64"/>
    </location>
</feature>
<dbReference type="AlphaFoldDB" id="A0A1H9A658"/>
<comment type="function">
    <text evidence="6">The RuvA-RuvB-RuvC complex processes Holliday junction (HJ) DNA during genetic recombination and DNA repair, while the RuvA-RuvB complex plays an important role in the rescue of blocked DNA replication forks via replication fork reversal (RFR). RuvA specifically binds to HJ cruciform DNA, conferring on it an open structure. The RuvB hexamer acts as an ATP-dependent pump, pulling dsDNA into and through the RuvAB complex. HJ branch migration allows RuvC to scan DNA until it finds its consensus sequence, where it cleaves and resolves the cruciform DNA.</text>
</comment>
<dbReference type="SMART" id="SM00278">
    <property type="entry name" value="HhH1"/>
    <property type="match status" value="2"/>
</dbReference>
<dbReference type="InterPro" id="IPR013849">
    <property type="entry name" value="DNA_helicase_Holl-junc_RuvA_I"/>
</dbReference>
<dbReference type="InterPro" id="IPR003583">
    <property type="entry name" value="Hlx-hairpin-Hlx_DNA-bd_motif"/>
</dbReference>
<comment type="caution">
    <text evidence="6">Lacks conserved residue(s) required for the propagation of feature annotation.</text>
</comment>
<dbReference type="InterPro" id="IPR000085">
    <property type="entry name" value="RuvA"/>
</dbReference>
<evidence type="ECO:0000313" key="9">
    <source>
        <dbReference type="Proteomes" id="UP000182360"/>
    </source>
</evidence>
<dbReference type="HAMAP" id="MF_00031">
    <property type="entry name" value="DNA_HJ_migration_RuvA"/>
    <property type="match status" value="1"/>
</dbReference>
<sequence>MFNSLTGIITGKFPKQVFIDTNGVEWDLCVPDSNLDMLPPVGNEAKIYTWLQHTDQLMALYGFASADERSVFLDLLKVDGVGPKGAVKIMSAVSSARLMDVLEKGDLEMLEKIPGVGKKTAGKLLLTLKGKLKLREEEGSVVRVAAASPYSDVVTSLVGMGYDKRLVEQKVAQLVEVLTNEADFAGKSQKEREDILFRRVIVELA</sequence>
<dbReference type="InterPro" id="IPR010994">
    <property type="entry name" value="RuvA_2-like"/>
</dbReference>
<dbReference type="GO" id="GO:0006310">
    <property type="term" value="P:DNA recombination"/>
    <property type="evidence" value="ECO:0007669"/>
    <property type="project" value="UniProtKB-UniRule"/>
</dbReference>
<keyword evidence="8" id="KW-0067">ATP-binding</keyword>
<evidence type="ECO:0000256" key="3">
    <source>
        <dbReference type="ARBA" id="ARBA00023125"/>
    </source>
</evidence>